<dbReference type="AlphaFoldDB" id="A0A450XLJ0"/>
<gene>
    <name evidence="2" type="ORF">BECKMB1821H_GA0114242_101611</name>
    <name evidence="1" type="ORF">BECKMB1821I_GA0114274_101411</name>
</gene>
<evidence type="ECO:0000313" key="1">
    <source>
        <dbReference type="EMBL" id="VFK30193.1"/>
    </source>
</evidence>
<organism evidence="1">
    <name type="scientific">Candidatus Kentrum sp. MB</name>
    <dbReference type="NCBI Taxonomy" id="2138164"/>
    <lineage>
        <taxon>Bacteria</taxon>
        <taxon>Pseudomonadati</taxon>
        <taxon>Pseudomonadota</taxon>
        <taxon>Gammaproteobacteria</taxon>
        <taxon>Candidatus Kentrum</taxon>
    </lineage>
</organism>
<dbReference type="EMBL" id="CAADGH010000016">
    <property type="protein sequence ID" value="VFK75130.1"/>
    <property type="molecule type" value="Genomic_DNA"/>
</dbReference>
<reference evidence="1" key="1">
    <citation type="submission" date="2019-02" db="EMBL/GenBank/DDBJ databases">
        <authorList>
            <person name="Gruber-Vodicka R. H."/>
            <person name="Seah K. B. B."/>
        </authorList>
    </citation>
    <scope>NUCLEOTIDE SEQUENCE</scope>
    <source>
        <strain evidence="2">BECK_BZ198</strain>
        <strain evidence="1">BECK_BZ199</strain>
    </source>
</reference>
<accession>A0A450XLJ0</accession>
<evidence type="ECO:0000313" key="2">
    <source>
        <dbReference type="EMBL" id="VFK75130.1"/>
    </source>
</evidence>
<name>A0A450XLJ0_9GAMM</name>
<proteinExistence type="predicted"/>
<sequence length="176" mass="20585">MRPWPRLSGRDPLCVQWVKERSEPLPYPREESNEPSAGVRNIGMPAPSRNTRNQGVDLLIPPLGLVYYHLWEIVSKDAGEDYMTALKQEAGLGGEQRRYLNEEYCRTRAQTLLHRMKGRHNGGSAYFEWVRQRYYLQDGFADNYTNVAWAMDYALIPVAERMLAKLRERDEQEEHQ</sequence>
<protein>
    <submittedName>
        <fullName evidence="1">Uncharacterized protein</fullName>
    </submittedName>
</protein>
<dbReference type="EMBL" id="CAADFQ010000014">
    <property type="protein sequence ID" value="VFK30193.1"/>
    <property type="molecule type" value="Genomic_DNA"/>
</dbReference>